<comment type="caution">
    <text evidence="1">The sequence shown here is derived from an EMBL/GenBank/DDBJ whole genome shotgun (WGS) entry which is preliminary data.</text>
</comment>
<accession>A0A5D0MJX3</accession>
<protein>
    <submittedName>
        <fullName evidence="1">DUF3795 domain-containing protein</fullName>
    </submittedName>
</protein>
<dbReference type="EMBL" id="VSIX01000029">
    <property type="protein sequence ID" value="TYB31750.1"/>
    <property type="molecule type" value="Genomic_DNA"/>
</dbReference>
<dbReference type="InterPro" id="IPR024227">
    <property type="entry name" value="DUF3795"/>
</dbReference>
<keyword evidence="2" id="KW-1185">Reference proteome</keyword>
<name>A0A5D0MJX3_9BACT</name>
<sequence>MELRYDSYCGLYCGACPFFNATVEGEEKLDKLYEKIKENNNQIEKSDLKCKGCKSNTHSAYCENCEIRVCIEKKDLNFCYECDQYPCEFLSNFRKDSAAHHSIIFKNLETIQMLGVDKWIENQEKRWQCDNCSEKFTWYKKICDNCNKELFNAVKEEELLEE</sequence>
<evidence type="ECO:0000313" key="2">
    <source>
        <dbReference type="Proteomes" id="UP000324143"/>
    </source>
</evidence>
<gene>
    <name evidence="1" type="ORF">FXF47_02450</name>
</gene>
<dbReference type="AlphaFoldDB" id="A0A5D0MJX3"/>
<dbReference type="Pfam" id="PF12675">
    <property type="entry name" value="DUF3795"/>
    <property type="match status" value="1"/>
</dbReference>
<proteinExistence type="predicted"/>
<organism evidence="1 2">
    <name type="scientific">Candidatus Mcinerneyibacterium aminivorans</name>
    <dbReference type="NCBI Taxonomy" id="2703815"/>
    <lineage>
        <taxon>Bacteria</taxon>
        <taxon>Candidatus Macinerneyibacteriota</taxon>
        <taxon>Candidatus Mcinerneyibacteria</taxon>
        <taxon>Candidatus Mcinerneyibacteriales</taxon>
        <taxon>Candidatus Mcinerneyibacteriaceae</taxon>
        <taxon>Candidatus Mcinerneyibacterium</taxon>
    </lineage>
</organism>
<dbReference type="Proteomes" id="UP000324143">
    <property type="component" value="Unassembled WGS sequence"/>
</dbReference>
<evidence type="ECO:0000313" key="1">
    <source>
        <dbReference type="EMBL" id="TYB31750.1"/>
    </source>
</evidence>
<reference evidence="1" key="1">
    <citation type="submission" date="2019-08" db="EMBL/GenBank/DDBJ databases">
        <title>Genomic characterization of a novel candidate phylum (ARYD3) from a high temperature, high salinity tertiary oil reservoir in north central Oklahoma, USA.</title>
        <authorList>
            <person name="Youssef N.H."/>
            <person name="Yadav A."/>
            <person name="Elshahed M.S."/>
        </authorList>
    </citation>
    <scope>NUCLEOTIDE SEQUENCE [LARGE SCALE GENOMIC DNA]</scope>
    <source>
        <strain evidence="1">ARYD3</strain>
    </source>
</reference>